<evidence type="ECO:0000313" key="2">
    <source>
        <dbReference type="Proteomes" id="UP001163603"/>
    </source>
</evidence>
<dbReference type="EMBL" id="CM047746">
    <property type="protein sequence ID" value="KAJ0020362.1"/>
    <property type="molecule type" value="Genomic_DNA"/>
</dbReference>
<accession>A0ACC0XQL4</accession>
<keyword evidence="2" id="KW-1185">Reference proteome</keyword>
<sequence length="120" mass="14008">MFVQPVIKFLSTGRYIPDAAGAIYNVLKEMSQFQVSKKRRYEEQDTDLLKHVHSRMVTKETLIQMLGQHVEKVDYEMAMEYATQSGVTEEPRETIYLPALETDCNFIDLHSSNFVFRLIQ</sequence>
<reference evidence="2" key="1">
    <citation type="journal article" date="2023" name="G3 (Bethesda)">
        <title>Genome assembly and association tests identify interacting loci associated with vigor, precocity, and sex in interspecific pistachio rootstocks.</title>
        <authorList>
            <person name="Palmer W."/>
            <person name="Jacygrad E."/>
            <person name="Sagayaradj S."/>
            <person name="Cavanaugh K."/>
            <person name="Han R."/>
            <person name="Bertier L."/>
            <person name="Beede B."/>
            <person name="Kafkas S."/>
            <person name="Golino D."/>
            <person name="Preece J."/>
            <person name="Michelmore R."/>
        </authorList>
    </citation>
    <scope>NUCLEOTIDE SEQUENCE [LARGE SCALE GENOMIC DNA]</scope>
</reference>
<evidence type="ECO:0000313" key="1">
    <source>
        <dbReference type="EMBL" id="KAJ0020362.1"/>
    </source>
</evidence>
<proteinExistence type="predicted"/>
<dbReference type="Proteomes" id="UP001163603">
    <property type="component" value="Chromosome 11"/>
</dbReference>
<name>A0ACC0XQL4_9ROSI</name>
<organism evidence="1 2">
    <name type="scientific">Pistacia integerrima</name>
    <dbReference type="NCBI Taxonomy" id="434235"/>
    <lineage>
        <taxon>Eukaryota</taxon>
        <taxon>Viridiplantae</taxon>
        <taxon>Streptophyta</taxon>
        <taxon>Embryophyta</taxon>
        <taxon>Tracheophyta</taxon>
        <taxon>Spermatophyta</taxon>
        <taxon>Magnoliopsida</taxon>
        <taxon>eudicotyledons</taxon>
        <taxon>Gunneridae</taxon>
        <taxon>Pentapetalae</taxon>
        <taxon>rosids</taxon>
        <taxon>malvids</taxon>
        <taxon>Sapindales</taxon>
        <taxon>Anacardiaceae</taxon>
        <taxon>Pistacia</taxon>
    </lineage>
</organism>
<protein>
    <submittedName>
        <fullName evidence="1">Uncharacterized protein</fullName>
    </submittedName>
</protein>
<comment type="caution">
    <text evidence="1">The sequence shown here is derived from an EMBL/GenBank/DDBJ whole genome shotgun (WGS) entry which is preliminary data.</text>
</comment>
<gene>
    <name evidence="1" type="ORF">Pint_31233</name>
</gene>